<dbReference type="InterPro" id="IPR017226">
    <property type="entry name" value="BHMT-like"/>
</dbReference>
<dbReference type="Proteomes" id="UP000250434">
    <property type="component" value="Chromosome"/>
</dbReference>
<dbReference type="RefSeq" id="WP_113691432.1">
    <property type="nucleotide sequence ID" value="NZ_CP015163.1"/>
</dbReference>
<reference evidence="7 8" key="1">
    <citation type="submission" date="2016-04" db="EMBL/GenBank/DDBJ databases">
        <title>Complete genome sequence and analysis of deep-sea sediment isolate, Amycolatopsis sp. WP1.</title>
        <authorList>
            <person name="Wang H."/>
            <person name="Chen S."/>
            <person name="Wu Q."/>
        </authorList>
    </citation>
    <scope>NUCLEOTIDE SEQUENCE [LARGE SCALE GENOMIC DNA]</scope>
    <source>
        <strain evidence="7 8">WP1</strain>
    </source>
</reference>
<sequence length="293" mass="30679">MDFSARPLVLDGGLSNQLEAAGHDLGGALWSARLLLDEPEAITAAHEAYFRAGAEVATTASYQVSFEGFAAAGVEASGTVKALRRSVELARDAADRVRSGLLVAASVGPYGAITADGAEYRGRYGLSKAELTAFHRKRLDVLVAAGPDLLAVETIPDLDEAEVLAGLVAEYGVPAWLSYTVDGERTRAGQPLAEAFAVAAGVERIVATGVNCSSPRDTGAAIGLAARVSGKPVVAYPNSGQSWDAEARTWRGEPVFAPVRDWVAEGARLIGGCCQVGPERIRELATAVRAFRR</sequence>
<protein>
    <submittedName>
        <fullName evidence="7">Homocysteine S-methyltransferase</fullName>
    </submittedName>
</protein>
<accession>A0A344L286</accession>
<dbReference type="GO" id="GO:0008270">
    <property type="term" value="F:zinc ion binding"/>
    <property type="evidence" value="ECO:0007669"/>
    <property type="project" value="InterPro"/>
</dbReference>
<gene>
    <name evidence="7" type="ORF">A4R43_06115</name>
</gene>
<feature type="binding site" evidence="5">
    <location>
        <position position="273"/>
    </location>
    <ligand>
        <name>Zn(2+)</name>
        <dbReference type="ChEBI" id="CHEBI:29105"/>
    </ligand>
</feature>
<evidence type="ECO:0000313" key="8">
    <source>
        <dbReference type="Proteomes" id="UP000250434"/>
    </source>
</evidence>
<dbReference type="PANTHER" id="PTHR46015:SF1">
    <property type="entry name" value="HOMOCYSTEINE S-METHYLTRANSFERASE-LIKE ISOFORM 1"/>
    <property type="match status" value="1"/>
</dbReference>
<organism evidence="7 8">
    <name type="scientific">Amycolatopsis albispora</name>
    <dbReference type="NCBI Taxonomy" id="1804986"/>
    <lineage>
        <taxon>Bacteria</taxon>
        <taxon>Bacillati</taxon>
        <taxon>Actinomycetota</taxon>
        <taxon>Actinomycetes</taxon>
        <taxon>Pseudonocardiales</taxon>
        <taxon>Pseudonocardiaceae</taxon>
        <taxon>Amycolatopsis</taxon>
    </lineage>
</organism>
<keyword evidence="2 5" id="KW-0808">Transferase</keyword>
<dbReference type="EMBL" id="CP015163">
    <property type="protein sequence ID" value="AXB42160.1"/>
    <property type="molecule type" value="Genomic_DNA"/>
</dbReference>
<dbReference type="GO" id="GO:0032259">
    <property type="term" value="P:methylation"/>
    <property type="evidence" value="ECO:0007669"/>
    <property type="project" value="UniProtKB-KW"/>
</dbReference>
<dbReference type="KEGG" id="aab:A4R43_06115"/>
<dbReference type="InterPro" id="IPR051486">
    <property type="entry name" value="Hcy_S-methyltransferase"/>
</dbReference>
<proteinExistence type="predicted"/>
<keyword evidence="8" id="KW-1185">Reference proteome</keyword>
<keyword evidence="3 5" id="KW-0479">Metal-binding</keyword>
<dbReference type="AlphaFoldDB" id="A0A344L286"/>
<evidence type="ECO:0000256" key="3">
    <source>
        <dbReference type="ARBA" id="ARBA00022723"/>
    </source>
</evidence>
<evidence type="ECO:0000256" key="5">
    <source>
        <dbReference type="PROSITE-ProRule" id="PRU00333"/>
    </source>
</evidence>
<dbReference type="OrthoDB" id="9803687at2"/>
<dbReference type="InterPro" id="IPR036589">
    <property type="entry name" value="HCY_dom_sf"/>
</dbReference>
<feature type="binding site" evidence="5">
    <location>
        <position position="274"/>
    </location>
    <ligand>
        <name>Zn(2+)</name>
        <dbReference type="ChEBI" id="CHEBI:29105"/>
    </ligand>
</feature>
<dbReference type="GO" id="GO:0009086">
    <property type="term" value="P:methionine biosynthetic process"/>
    <property type="evidence" value="ECO:0007669"/>
    <property type="project" value="InterPro"/>
</dbReference>
<dbReference type="InterPro" id="IPR003726">
    <property type="entry name" value="HCY_dom"/>
</dbReference>
<comment type="cofactor">
    <cofactor evidence="5">
        <name>Zn(2+)</name>
        <dbReference type="ChEBI" id="CHEBI:29105"/>
    </cofactor>
</comment>
<dbReference type="PANTHER" id="PTHR46015">
    <property type="entry name" value="ZGC:172121"/>
    <property type="match status" value="1"/>
</dbReference>
<dbReference type="GO" id="GO:0033528">
    <property type="term" value="P:S-methylmethionine cycle"/>
    <property type="evidence" value="ECO:0007669"/>
    <property type="project" value="TreeGrafter"/>
</dbReference>
<evidence type="ECO:0000256" key="2">
    <source>
        <dbReference type="ARBA" id="ARBA00022679"/>
    </source>
</evidence>
<name>A0A344L286_9PSEU</name>
<dbReference type="Pfam" id="PF02574">
    <property type="entry name" value="S-methyl_trans"/>
    <property type="match status" value="1"/>
</dbReference>
<feature type="binding site" evidence="5">
    <location>
        <position position="212"/>
    </location>
    <ligand>
        <name>Zn(2+)</name>
        <dbReference type="ChEBI" id="CHEBI:29105"/>
    </ligand>
</feature>
<dbReference type="Gene3D" id="3.20.20.330">
    <property type="entry name" value="Homocysteine-binding-like domain"/>
    <property type="match status" value="1"/>
</dbReference>
<feature type="domain" description="Hcy-binding" evidence="6">
    <location>
        <begin position="1"/>
        <end position="288"/>
    </location>
</feature>
<keyword evidence="4 5" id="KW-0862">Zinc</keyword>
<dbReference type="NCBIfam" id="NF007020">
    <property type="entry name" value="PRK09485.1"/>
    <property type="match status" value="1"/>
</dbReference>
<evidence type="ECO:0000256" key="4">
    <source>
        <dbReference type="ARBA" id="ARBA00022833"/>
    </source>
</evidence>
<dbReference type="SUPFAM" id="SSF82282">
    <property type="entry name" value="Homocysteine S-methyltransferase"/>
    <property type="match status" value="1"/>
</dbReference>
<dbReference type="GO" id="GO:0008898">
    <property type="term" value="F:S-adenosylmethionine-homocysteine S-methyltransferase activity"/>
    <property type="evidence" value="ECO:0007669"/>
    <property type="project" value="TreeGrafter"/>
</dbReference>
<evidence type="ECO:0000313" key="7">
    <source>
        <dbReference type="EMBL" id="AXB42160.1"/>
    </source>
</evidence>
<keyword evidence="1 5" id="KW-0489">Methyltransferase</keyword>
<dbReference type="PIRSF" id="PIRSF037505">
    <property type="entry name" value="Betaine_HMT"/>
    <property type="match status" value="1"/>
</dbReference>
<dbReference type="PROSITE" id="PS50970">
    <property type="entry name" value="HCY"/>
    <property type="match status" value="1"/>
</dbReference>
<evidence type="ECO:0000256" key="1">
    <source>
        <dbReference type="ARBA" id="ARBA00022603"/>
    </source>
</evidence>
<evidence type="ECO:0000259" key="6">
    <source>
        <dbReference type="PROSITE" id="PS50970"/>
    </source>
</evidence>